<feature type="transmembrane region" description="Helical" evidence="14">
    <location>
        <begin position="1848"/>
        <end position="1868"/>
    </location>
</feature>
<feature type="region of interest" description="Disordered" evidence="13">
    <location>
        <begin position="1573"/>
        <end position="1606"/>
    </location>
</feature>
<dbReference type="GO" id="GO:0000272">
    <property type="term" value="P:polysaccharide catabolic process"/>
    <property type="evidence" value="ECO:0007669"/>
    <property type="project" value="InterPro"/>
</dbReference>
<dbReference type="Pfam" id="PF08334">
    <property type="entry name" value="T2SSG"/>
    <property type="match status" value="1"/>
</dbReference>
<dbReference type="Gene3D" id="3.40.50.300">
    <property type="entry name" value="P-loop containing nucleotide triphosphate hydrolases"/>
    <property type="match status" value="1"/>
</dbReference>
<evidence type="ECO:0000256" key="8">
    <source>
        <dbReference type="ARBA" id="ARBA00022692"/>
    </source>
</evidence>
<feature type="transmembrane region" description="Helical" evidence="14">
    <location>
        <begin position="1689"/>
        <end position="1708"/>
    </location>
</feature>
<dbReference type="PANTHER" id="PTHR30258:SF2">
    <property type="entry name" value="COMG OPERON PROTEIN 1"/>
    <property type="match status" value="1"/>
</dbReference>
<keyword evidence="8 14" id="KW-0812">Transmembrane</keyword>
<comment type="caution">
    <text evidence="17">The sequence shown here is derived from an EMBL/GenBank/DDBJ whole genome shotgun (WGS) entry which is preliminary data.</text>
</comment>
<dbReference type="InterPro" id="IPR042094">
    <property type="entry name" value="T2SS_GspF_sf"/>
</dbReference>
<dbReference type="SMART" id="SM00382">
    <property type="entry name" value="AAA"/>
    <property type="match status" value="1"/>
</dbReference>
<comment type="subcellular location">
    <subcellularLocation>
        <location evidence="1">Cell inner membrane</location>
        <topology evidence="1">Single-pass membrane protein</topology>
    </subcellularLocation>
    <subcellularLocation>
        <location evidence="2">Cell membrane</location>
        <topology evidence="2">Multi-pass membrane protein</topology>
    </subcellularLocation>
</comment>
<feature type="region of interest" description="Disordered" evidence="13">
    <location>
        <begin position="3609"/>
        <end position="3673"/>
    </location>
</feature>
<evidence type="ECO:0000256" key="12">
    <source>
        <dbReference type="ARBA" id="ARBA00023136"/>
    </source>
</evidence>
<dbReference type="GO" id="GO:0016887">
    <property type="term" value="F:ATP hydrolysis activity"/>
    <property type="evidence" value="ECO:0007669"/>
    <property type="project" value="TreeGrafter"/>
</dbReference>
<dbReference type="InterPro" id="IPR036439">
    <property type="entry name" value="Dockerin_dom_sf"/>
</dbReference>
<dbReference type="CDD" id="cd01129">
    <property type="entry name" value="PulE-GspE-like"/>
    <property type="match status" value="1"/>
</dbReference>
<dbReference type="PROSITE" id="PS51766">
    <property type="entry name" value="DOCKERIN"/>
    <property type="match status" value="1"/>
</dbReference>
<dbReference type="EMBL" id="CAJNJA010042376">
    <property type="protein sequence ID" value="CAE7783467.1"/>
    <property type="molecule type" value="Genomic_DNA"/>
</dbReference>
<evidence type="ECO:0000256" key="13">
    <source>
        <dbReference type="SAM" id="MobiDB-lite"/>
    </source>
</evidence>
<evidence type="ECO:0000256" key="6">
    <source>
        <dbReference type="ARBA" id="ARBA00022481"/>
    </source>
</evidence>
<keyword evidence="9" id="KW-0547">Nucleotide-binding</keyword>
<dbReference type="NCBIfam" id="TIGR02532">
    <property type="entry name" value="IV_pilin_GFxxxE"/>
    <property type="match status" value="1"/>
</dbReference>
<dbReference type="Pfam" id="PF00437">
    <property type="entry name" value="T2SSE"/>
    <property type="match status" value="1"/>
</dbReference>
<gene>
    <name evidence="17" type="primary">hxcR</name>
    <name evidence="17" type="ORF">SNEC2469_LOCUS22972</name>
</gene>
<dbReference type="NCBIfam" id="TIGR01710">
    <property type="entry name" value="typeII_sec_gspG"/>
    <property type="match status" value="1"/>
</dbReference>
<dbReference type="Pfam" id="PF00263">
    <property type="entry name" value="Secretin"/>
    <property type="match status" value="1"/>
</dbReference>
<keyword evidence="10" id="KW-0067">ATP-binding</keyword>
<dbReference type="InterPro" id="IPR038591">
    <property type="entry name" value="NolW-like_sf"/>
</dbReference>
<dbReference type="Gene3D" id="1.10.1330.10">
    <property type="entry name" value="Dockerin domain"/>
    <property type="match status" value="1"/>
</dbReference>
<keyword evidence="11 14" id="KW-1133">Transmembrane helix</keyword>
<keyword evidence="15" id="KW-0732">Signal</keyword>
<evidence type="ECO:0000256" key="5">
    <source>
        <dbReference type="ARBA" id="ARBA00022475"/>
    </source>
</evidence>
<evidence type="ECO:0000256" key="1">
    <source>
        <dbReference type="ARBA" id="ARBA00004377"/>
    </source>
</evidence>
<dbReference type="Gene3D" id="1.20.81.30">
    <property type="entry name" value="Type II secretion system (T2SS), domain F"/>
    <property type="match status" value="2"/>
</dbReference>
<dbReference type="Pfam" id="PF00404">
    <property type="entry name" value="Dockerin_1"/>
    <property type="match status" value="1"/>
</dbReference>
<feature type="compositionally biased region" description="Pro residues" evidence="13">
    <location>
        <begin position="3613"/>
        <end position="3623"/>
    </location>
</feature>
<dbReference type="Gene3D" id="3.30.700.10">
    <property type="entry name" value="Glycoprotein, Type 4 Pilin"/>
    <property type="match status" value="1"/>
</dbReference>
<evidence type="ECO:0000256" key="3">
    <source>
        <dbReference type="ARBA" id="ARBA00009984"/>
    </source>
</evidence>
<feature type="compositionally biased region" description="Low complexity" evidence="13">
    <location>
        <begin position="1969"/>
        <end position="1979"/>
    </location>
</feature>
<evidence type="ECO:0000256" key="2">
    <source>
        <dbReference type="ARBA" id="ARBA00004651"/>
    </source>
</evidence>
<feature type="chain" id="PRO_5032267843" description="Type II secretion system core protein G" evidence="15">
    <location>
        <begin position="24"/>
        <end position="3673"/>
    </location>
</feature>
<dbReference type="SUPFAM" id="SSF52540">
    <property type="entry name" value="P-loop containing nucleoside triphosphate hydrolases"/>
    <property type="match status" value="1"/>
</dbReference>
<dbReference type="InterPro" id="IPR001482">
    <property type="entry name" value="T2SS/T4SS_dom"/>
</dbReference>
<sequence>MSRNLTTTMTATAVLGLAGTAFGQSPVASYNAPNLDMIPTVSTQGAFNITVTGDGDADTITTMVQVFFIPGDGATGPTAIGGLLLVDDGTGAGADGNAIDTDEDGTYGDALTDADNDGFNVDLSLIQAATLTQLEANITAARAAAGASGEVFLQFTFTDAGDDAQTTENPTTYDNSTGMFTAAGTHESPVVLDGDLAISNAFDDSDNTALILEFPVPVGPVGTNTNGTVVANVTAADLEIDDAADFAGAANPSALDGGTPNAVLGGSDNQTLTFNFDTSGMNIPDVGDFVRATGTDIEDSFGRLANADTDGAEITALVEFAVESVKWLQKVSPNGANVTDALAVTFTLPVDAGNVGDTDFYNMIFMGETFNNASTDLVRAGGFVISNIAVDTDVDATGATVVIDVDSNNASLGVAANGNNDDGDTATDIGTFDADADGDETQNVFQLVTNEDDGTQPMSTLGTDYLGADDSESETTTIGDCIAPTIIAVSFHDLDGDGVLDAVAGIADEELADSTSTAGLTLQALDAAMVQPFSMIDADTGALPDPIELEFDMDMDEELDTFTVSIGSVDPDLSSDGPSALETNNAVILSGFSMDIFGDNLPGTGDADVFDLAYDMATGDFEDANGNEMADLAATNADEDRAAPVLSWSLHLGSENIPTANLTDSNVQCFAEPTANGSGNDIANRAVFFFSESMTPPSTAEAANITVDDTLLSVGGNPSTVFGDDAVLTTPDFSNAVTVIDNTIGDEPGDDFTIPATADMDDTAGNNFTGSGTLMDGTDPFLSRATDVNGVTCWSAFLVDTDDDDFANQVLIVLNGAIDSTLLDDTAEQTAQAANFSFTGFSFTPSSLTQDADNGNILVLEIEDQLVSMTSTATITYDGSDADPLLTGGAKDSSFDAKQPATPDLITETPFVMAINGNITLGGSPVPVGTQICAMVAVPTVRSIRADKDGVTFRYDRQDLEQEEVVTDDNDNIIQRSLEDFTNFLLGLEERMYLLCDDRSQDIYSNTKFFVEKNGDSLDDEDFGEGAPDLDSIHSIDLDVNASNLDRISFSGRAGSGSATRSVSSGSVQLCYDVLRSSSGTFESLFEEGYCIGGTPIVSKAVVTDTTGGYSLYVSMPNLEATDSDDGISNDPNVFATANLPIIILVITPDGVVYPASSLVNNINGTGPILFSSEILSQTSAGEASGATTFNMDLDNVGNVKVFTGYNLAGFPRASGFARASNSVPVLPDGVTEDDVRVGASLLPPAGPEDQFVWWEDDGDCVFESGEVNSIIVDNNCITSFPFTITSSGVQLGTNGVNAIVGGYSFGLFVTDTYGIAQFGAPLSEDGLFTGSDNEFPNSSSNRGWAFVTVTQDFDSMDDFFNANPDVDYVILFNRTSNNDVEVASASPAGGPVSGNDLTELSDGDEPIPHAITGRKTMHAPLARIALAALALLIAAPHARAQFDNVNAAIVRERIGGVAFPGTSAPDIQPGDQLGAFFGDQLIGSFTFTSGSGSTFELNLNGDNPDTSAVEGPRVGERVEVRFFDSSTNFTINNIRVETAGGERFNLTFQGQAVPNIPGFPLDLTPTREFNVRVSEGAGGGSGGGGGGGGDGGGGGGEDRGLDVNGDGDVNRLDVQVVIRAIAASNVSERSGAASQVRDRFVTASELQAADVNDDGVVSTQDVMAIIRGMRSMDRPESGVERPTTIDQLVIVVAMLGVLAALSVSSLVRASSSASIERASSDLTARLLIRRAEALRGGSTVPVELRVEGGTLELLPSSEGTRAHAWTLGGDGASLELNTPGAEKPGPSASFAFLPTGRATTREFAVQSEGSGGTIILIRFDPISGERSMTSTHPARARRALAAPRGGFSLLELLVVVTIIGLLAALVGPRLLQRAGGTKIQTTKAQLSLLTNAVDEYKFDVGTLPTEDQGLAILLTKQGTGEDAKGPYLSRATLPNDGWNRPFHYKLDETWGYIIYSHGADGQPGGEGENATANGAPAGRAPVPGYRPGAFRDRLLASGELTEADWRLAREVAKQNGTSDVRALLDLGLLTEEAIAQHLGDVLGLPRWNPKGETRLLSADVPQEFMRSSGVLVLETRTEGEPPTDRLLVVADLSDHHTAQALGARFAGVPVAVGTHKQMSAFLEEHAHDEELEDHATDDRLDVAGELSALRDMASDAPVVRFFNQCVERALDLGASDIHLERYDRRVSLRYRVDGMLAEAPAPAASMYEALLCRIKIMSDLDIAERRLAQDGRIQMRFRGRQVDMRVSIVPTTYGQDAAIRIQDRQKLATIEMDDLGFDASDIGFLKETASRDHGILLITGPTGSGKTTTLYALLRAISTVQRKTVTVEDPVEYSMDGITQIQVNSAIGLNFSTTLRHILRHDPDVILIGEIRDAETAEIAFQASLTGHMVLSTLHTNDVPSTFVRLVDMGIEPYLVNAAVEGITAQRLVRLICESCRNDHEKRESCEACNGLGYKGREAVMEYSGVTEKVKDALVAGAQEQDVRRALVESGFRSMRDRAQRLLDAGRTDEAELTRAKASDERTLRDTLRAQGLVLIEARPVRLSDALRAMFAGSAPRRADGAWFFATLRQLLEGKVPVEAAVQTMGELAPNARLRAVCTDLRDALRSGSSFADAVASIEGLAKPAHLALLRAGQSSGRLEHAVGLVDRSIENASEIRRSVMGKLAYPIVLLCASIVSLWVLSTYVIPKFAETLASVGQELPLSTRFTLAASDALVWVVPVAVIGAVLAIALRDQLLSDGMKTKLAESVLRVPVLGALVAHRESAIACDLTATMLEGGGDLITGLEQASGAMGNRVIRERLDKARAMVREGKDLGEALKETDVLPPMIAAVVTLGTKTGDLTGALRRATELSVAHSQRTVQRLLMMMEPGVILFLGGTERTMPNAKKLTATVALAGLALSLASCESANPQADNRMMPTNVALSRQAPRVYDTSKNPITKALAISDAMYAAPAAGPRLVERVTMTGQPRQLSEGAPEFEANGPASRVVRVRYEAEGAALSEVLAVLITDFLERDYVMNAQISGQVTLSIDEELTTEELERFVAGLCSLYDITLTEQDGRYIIRTRTASSGAGAGKVSPTAPIYFADPLLGNELPAIRLRKLRYANPESVSSVVKELMSAGSLLSTSGNLLVMVDTASQLKRMSGVISALDVPAFENTELMLYELSHSEATEAQQALTNLANVSGLAGGANPLVSFAALPNGRELLIVAKDQSVARQAENLIRLVDRPVDAPLRSRFTYTAQHTSAESLIRAFTDFFPDRVEGEDNPEGVRFVPFAPSTPSGGLSSLASGSTGSAPRALGGSTGARKILIHATRRDYEDILTLFRELDRPPQQVNMRVVVAEVGLTDDFSFGVEYFLNATDANNSGEGFGDLDLIGTPGGILNPTGSLIFTASDGFAVIEALDAVADTRLLSSPTISAVSGGIAEIQVGGEEPIPAGDTITSGGNVTDNIERRDTGVTVEAQPFINESGEIRLRLMVDIADLGPNRGDLGPSFTTRILQTEVLTRHGQTFLIGGIIIDNSSDSKNSIPGLGDLPLIGAAFGTQRSMQDRTELLIAITTTIADTPEEADVFMSDFMRSTHALRDALGEQEEDLAQGFLFDRVKDADAADATVTPELPAPLPAPAAEPRPEAPVDEAQPEEPRPELDIPPIIRRMLESAGSDPTKPATPPKDPGSDG</sequence>
<dbReference type="InterPro" id="IPR018076">
    <property type="entry name" value="T2SS_GspF_dom"/>
</dbReference>
<dbReference type="CDD" id="cd14256">
    <property type="entry name" value="Dockerin_I"/>
    <property type="match status" value="1"/>
</dbReference>
<dbReference type="PANTHER" id="PTHR30258">
    <property type="entry name" value="TYPE II SECRETION SYSTEM PROTEIN GSPE-RELATED"/>
    <property type="match status" value="1"/>
</dbReference>
<dbReference type="InterPro" id="IPR027417">
    <property type="entry name" value="P-loop_NTPase"/>
</dbReference>
<keyword evidence="6" id="KW-0488">Methylation</keyword>
<dbReference type="InterPro" id="IPR045584">
    <property type="entry name" value="Pilin-like"/>
</dbReference>
<dbReference type="InterPro" id="IPR000983">
    <property type="entry name" value="Bac_GSPG_pilin"/>
</dbReference>
<dbReference type="Proteomes" id="UP000601435">
    <property type="component" value="Unassembled WGS sequence"/>
</dbReference>
<evidence type="ECO:0000313" key="17">
    <source>
        <dbReference type="EMBL" id="CAE7783467.1"/>
    </source>
</evidence>
<protein>
    <recommendedName>
        <fullName evidence="4">Type II secretion system core protein G</fullName>
    </recommendedName>
</protein>
<dbReference type="GO" id="GO:0009306">
    <property type="term" value="P:protein secretion"/>
    <property type="evidence" value="ECO:0007669"/>
    <property type="project" value="InterPro"/>
</dbReference>
<feature type="transmembrane region" description="Helical" evidence="14">
    <location>
        <begin position="2707"/>
        <end position="2732"/>
    </location>
</feature>
<evidence type="ECO:0000256" key="15">
    <source>
        <dbReference type="SAM" id="SignalP"/>
    </source>
</evidence>
<evidence type="ECO:0000256" key="11">
    <source>
        <dbReference type="ARBA" id="ARBA00022989"/>
    </source>
</evidence>
<dbReference type="PROSITE" id="PS00018">
    <property type="entry name" value="EF_HAND_1"/>
    <property type="match status" value="2"/>
</dbReference>
<evidence type="ECO:0000256" key="14">
    <source>
        <dbReference type="SAM" id="Phobius"/>
    </source>
</evidence>
<feature type="compositionally biased region" description="Pro residues" evidence="13">
    <location>
        <begin position="3662"/>
        <end position="3673"/>
    </location>
</feature>
<organism evidence="17 18">
    <name type="scientific">Symbiodinium necroappetens</name>
    <dbReference type="NCBI Taxonomy" id="1628268"/>
    <lineage>
        <taxon>Eukaryota</taxon>
        <taxon>Sar</taxon>
        <taxon>Alveolata</taxon>
        <taxon>Dinophyceae</taxon>
        <taxon>Suessiales</taxon>
        <taxon>Symbiodiniaceae</taxon>
        <taxon>Symbiodinium</taxon>
    </lineage>
</organism>
<dbReference type="SUPFAM" id="SSF63446">
    <property type="entry name" value="Type I dockerin domain"/>
    <property type="match status" value="1"/>
</dbReference>
<accession>A0A812YE65</accession>
<feature type="region of interest" description="Disordered" evidence="13">
    <location>
        <begin position="1962"/>
        <end position="1983"/>
    </location>
</feature>
<evidence type="ECO:0000256" key="10">
    <source>
        <dbReference type="ARBA" id="ARBA00022840"/>
    </source>
</evidence>
<dbReference type="InterPro" id="IPR037257">
    <property type="entry name" value="T2SS_E_N_sf"/>
</dbReference>
<feature type="domain" description="Dockerin" evidence="16">
    <location>
        <begin position="1597"/>
        <end position="1677"/>
    </location>
</feature>
<dbReference type="PRINTS" id="PR00813">
    <property type="entry name" value="BCTERIALGSPG"/>
</dbReference>
<dbReference type="OrthoDB" id="10257499at2759"/>
<dbReference type="SUPFAM" id="SSF54523">
    <property type="entry name" value="Pili subunits"/>
    <property type="match status" value="1"/>
</dbReference>
<feature type="signal peptide" evidence="15">
    <location>
        <begin position="1"/>
        <end position="23"/>
    </location>
</feature>
<dbReference type="SUPFAM" id="SSF160246">
    <property type="entry name" value="EspE N-terminal domain-like"/>
    <property type="match status" value="1"/>
</dbReference>
<keyword evidence="18" id="KW-1185">Reference proteome</keyword>
<dbReference type="Gene3D" id="3.30.1370.120">
    <property type="match status" value="1"/>
</dbReference>
<keyword evidence="7" id="KW-0997">Cell inner membrane</keyword>
<dbReference type="InterPro" id="IPR002105">
    <property type="entry name" value="Dockerin_1_rpt"/>
</dbReference>
<dbReference type="InterPro" id="IPR003593">
    <property type="entry name" value="AAA+_ATPase"/>
</dbReference>
<evidence type="ECO:0000259" key="16">
    <source>
        <dbReference type="PROSITE" id="PS51766"/>
    </source>
</evidence>
<evidence type="ECO:0000256" key="7">
    <source>
        <dbReference type="ARBA" id="ARBA00022519"/>
    </source>
</evidence>
<dbReference type="InterPro" id="IPR012902">
    <property type="entry name" value="N_methyl_site"/>
</dbReference>
<evidence type="ECO:0000256" key="9">
    <source>
        <dbReference type="ARBA" id="ARBA00022741"/>
    </source>
</evidence>
<dbReference type="InterPro" id="IPR004846">
    <property type="entry name" value="T2SS/T3SS_dom"/>
</dbReference>
<dbReference type="Gene3D" id="3.30.450.90">
    <property type="match status" value="1"/>
</dbReference>
<dbReference type="InterPro" id="IPR010054">
    <property type="entry name" value="Type2_sec_GspG"/>
</dbReference>
<name>A0A812YE65_9DINO</name>
<proteinExistence type="inferred from homology"/>
<keyword evidence="5" id="KW-1003">Cell membrane</keyword>
<evidence type="ECO:0000256" key="4">
    <source>
        <dbReference type="ARBA" id="ARBA00020042"/>
    </source>
</evidence>
<dbReference type="InterPro" id="IPR018247">
    <property type="entry name" value="EF_Hand_1_Ca_BS"/>
</dbReference>
<reference evidence="17" key="1">
    <citation type="submission" date="2021-02" db="EMBL/GenBank/DDBJ databases">
        <authorList>
            <person name="Dougan E. K."/>
            <person name="Rhodes N."/>
            <person name="Thang M."/>
            <person name="Chan C."/>
        </authorList>
    </citation>
    <scope>NUCLEOTIDE SEQUENCE</scope>
</reference>
<dbReference type="GO" id="GO:0004553">
    <property type="term" value="F:hydrolase activity, hydrolyzing O-glycosyl compounds"/>
    <property type="evidence" value="ECO:0007669"/>
    <property type="project" value="InterPro"/>
</dbReference>
<feature type="compositionally biased region" description="Gly residues" evidence="13">
    <location>
        <begin position="1577"/>
        <end position="1596"/>
    </location>
</feature>
<comment type="similarity">
    <text evidence="3">Belongs to the GSP G family.</text>
</comment>
<dbReference type="InterPro" id="IPR013545">
    <property type="entry name" value="T2SS_protein-GspG_C"/>
</dbReference>
<dbReference type="InterPro" id="IPR016134">
    <property type="entry name" value="Dockerin_dom"/>
</dbReference>
<dbReference type="PROSITE" id="PS00662">
    <property type="entry name" value="T2SP_E"/>
    <property type="match status" value="1"/>
</dbReference>
<dbReference type="GO" id="GO:0005524">
    <property type="term" value="F:ATP binding"/>
    <property type="evidence" value="ECO:0007669"/>
    <property type="project" value="UniProtKB-KW"/>
</dbReference>
<dbReference type="Pfam" id="PF00482">
    <property type="entry name" value="T2SSF"/>
    <property type="match status" value="2"/>
</dbReference>
<dbReference type="GO" id="GO:0005886">
    <property type="term" value="C:plasma membrane"/>
    <property type="evidence" value="ECO:0007669"/>
    <property type="project" value="UniProtKB-SubCell"/>
</dbReference>
<evidence type="ECO:0000313" key="18">
    <source>
        <dbReference type="Proteomes" id="UP000601435"/>
    </source>
</evidence>
<keyword evidence="12 14" id="KW-0472">Membrane</keyword>
<feature type="transmembrane region" description="Helical" evidence="14">
    <location>
        <begin position="2665"/>
        <end position="2687"/>
    </location>
</feature>